<dbReference type="EMBL" id="CM029053">
    <property type="protein sequence ID" value="KAG2550395.1"/>
    <property type="molecule type" value="Genomic_DNA"/>
</dbReference>
<reference evidence="3" key="1">
    <citation type="submission" date="2020-05" db="EMBL/GenBank/DDBJ databases">
        <title>WGS assembly of Panicum virgatum.</title>
        <authorList>
            <person name="Lovell J.T."/>
            <person name="Jenkins J."/>
            <person name="Shu S."/>
            <person name="Juenger T.E."/>
            <person name="Schmutz J."/>
        </authorList>
    </citation>
    <scope>NUCLEOTIDE SEQUENCE</scope>
    <source>
        <strain evidence="3">AP13</strain>
    </source>
</reference>
<sequence length="139" mass="15864">MTLCFFFITVLVSQAMHRGRVHASRTCAGHGLVAMSVFFLSLQKQADIPFFYLEKKEKKQIFATQKSNCIRFVPASSIYPIEFQPEPKQNCSKPNQAVAVSASNQAHPNQSLISPPTHASGFFIFLFFIFVFKKIYFRF</sequence>
<feature type="chain" id="PRO_5035751983" evidence="2">
    <location>
        <begin position="24"/>
        <end position="139"/>
    </location>
</feature>
<name>A0A8T0NPA2_PANVG</name>
<evidence type="ECO:0000256" key="2">
    <source>
        <dbReference type="SAM" id="SignalP"/>
    </source>
</evidence>
<comment type="caution">
    <text evidence="3">The sequence shown here is derived from an EMBL/GenBank/DDBJ whole genome shotgun (WGS) entry which is preliminary data.</text>
</comment>
<evidence type="ECO:0000313" key="3">
    <source>
        <dbReference type="EMBL" id="KAG2550395.1"/>
    </source>
</evidence>
<protein>
    <submittedName>
        <fullName evidence="3">Uncharacterized protein</fullName>
    </submittedName>
</protein>
<feature type="transmembrane region" description="Helical" evidence="1">
    <location>
        <begin position="119"/>
        <end position="137"/>
    </location>
</feature>
<feature type="signal peptide" evidence="2">
    <location>
        <begin position="1"/>
        <end position="23"/>
    </location>
</feature>
<evidence type="ECO:0000313" key="4">
    <source>
        <dbReference type="Proteomes" id="UP000823388"/>
    </source>
</evidence>
<keyword evidence="1" id="KW-0812">Transmembrane</keyword>
<keyword evidence="4" id="KW-1185">Reference proteome</keyword>
<keyword evidence="1" id="KW-1133">Transmembrane helix</keyword>
<proteinExistence type="predicted"/>
<dbReference type="Proteomes" id="UP000823388">
    <property type="component" value="Chromosome 9K"/>
</dbReference>
<organism evidence="3 4">
    <name type="scientific">Panicum virgatum</name>
    <name type="common">Blackwell switchgrass</name>
    <dbReference type="NCBI Taxonomy" id="38727"/>
    <lineage>
        <taxon>Eukaryota</taxon>
        <taxon>Viridiplantae</taxon>
        <taxon>Streptophyta</taxon>
        <taxon>Embryophyta</taxon>
        <taxon>Tracheophyta</taxon>
        <taxon>Spermatophyta</taxon>
        <taxon>Magnoliopsida</taxon>
        <taxon>Liliopsida</taxon>
        <taxon>Poales</taxon>
        <taxon>Poaceae</taxon>
        <taxon>PACMAD clade</taxon>
        <taxon>Panicoideae</taxon>
        <taxon>Panicodae</taxon>
        <taxon>Paniceae</taxon>
        <taxon>Panicinae</taxon>
        <taxon>Panicum</taxon>
        <taxon>Panicum sect. Hiantes</taxon>
    </lineage>
</organism>
<accession>A0A8T0NPA2</accession>
<gene>
    <name evidence="3" type="ORF">PVAP13_9KG344032</name>
</gene>
<evidence type="ECO:0000256" key="1">
    <source>
        <dbReference type="SAM" id="Phobius"/>
    </source>
</evidence>
<keyword evidence="2" id="KW-0732">Signal</keyword>
<keyword evidence="1" id="KW-0472">Membrane</keyword>
<dbReference type="AlphaFoldDB" id="A0A8T0NPA2"/>